<protein>
    <submittedName>
        <fullName evidence="1">Uncharacterized protein</fullName>
    </submittedName>
</protein>
<sequence>MHLDLIKIPLPLPAPSSSPQIILLARFNCTDCRSNPGALQSSFKGSVSSLLSDNKQPSFSGNLHWLLESGEMLRSALQMLVLEDEDELGIMIPRAPLSHWASGESQTGPEPP</sequence>
<keyword evidence="2" id="KW-1185">Reference proteome</keyword>
<evidence type="ECO:0000313" key="2">
    <source>
        <dbReference type="Proteomes" id="UP001221898"/>
    </source>
</evidence>
<proteinExistence type="predicted"/>
<dbReference type="Proteomes" id="UP001221898">
    <property type="component" value="Unassembled WGS sequence"/>
</dbReference>
<gene>
    <name evidence="1" type="ORF">AAFF_G00003470</name>
</gene>
<name>A0AAD7TF01_9TELE</name>
<comment type="caution">
    <text evidence="1">The sequence shown here is derived from an EMBL/GenBank/DDBJ whole genome shotgun (WGS) entry which is preliminary data.</text>
</comment>
<dbReference type="AlphaFoldDB" id="A0AAD7TF01"/>
<organism evidence="1 2">
    <name type="scientific">Aldrovandia affinis</name>
    <dbReference type="NCBI Taxonomy" id="143900"/>
    <lineage>
        <taxon>Eukaryota</taxon>
        <taxon>Metazoa</taxon>
        <taxon>Chordata</taxon>
        <taxon>Craniata</taxon>
        <taxon>Vertebrata</taxon>
        <taxon>Euteleostomi</taxon>
        <taxon>Actinopterygii</taxon>
        <taxon>Neopterygii</taxon>
        <taxon>Teleostei</taxon>
        <taxon>Notacanthiformes</taxon>
        <taxon>Halosauridae</taxon>
        <taxon>Aldrovandia</taxon>
    </lineage>
</organism>
<evidence type="ECO:0000313" key="1">
    <source>
        <dbReference type="EMBL" id="KAJ8418848.1"/>
    </source>
</evidence>
<accession>A0AAD7TF01</accession>
<reference evidence="1" key="1">
    <citation type="journal article" date="2023" name="Science">
        <title>Genome structures resolve the early diversification of teleost fishes.</title>
        <authorList>
            <person name="Parey E."/>
            <person name="Louis A."/>
            <person name="Montfort J."/>
            <person name="Bouchez O."/>
            <person name="Roques C."/>
            <person name="Iampietro C."/>
            <person name="Lluch J."/>
            <person name="Castinel A."/>
            <person name="Donnadieu C."/>
            <person name="Desvignes T."/>
            <person name="Floi Bucao C."/>
            <person name="Jouanno E."/>
            <person name="Wen M."/>
            <person name="Mejri S."/>
            <person name="Dirks R."/>
            <person name="Jansen H."/>
            <person name="Henkel C."/>
            <person name="Chen W.J."/>
            <person name="Zahm M."/>
            <person name="Cabau C."/>
            <person name="Klopp C."/>
            <person name="Thompson A.W."/>
            <person name="Robinson-Rechavi M."/>
            <person name="Braasch I."/>
            <person name="Lecointre G."/>
            <person name="Bobe J."/>
            <person name="Postlethwait J.H."/>
            <person name="Berthelot C."/>
            <person name="Roest Crollius H."/>
            <person name="Guiguen Y."/>
        </authorList>
    </citation>
    <scope>NUCLEOTIDE SEQUENCE</scope>
    <source>
        <strain evidence="1">NC1722</strain>
    </source>
</reference>
<dbReference type="EMBL" id="JAINUG010000001">
    <property type="protein sequence ID" value="KAJ8418848.1"/>
    <property type="molecule type" value="Genomic_DNA"/>
</dbReference>